<feature type="compositionally biased region" description="Low complexity" evidence="1">
    <location>
        <begin position="37"/>
        <end position="49"/>
    </location>
</feature>
<proteinExistence type="predicted"/>
<name>A0AAV1THQ1_9STRA</name>
<comment type="caution">
    <text evidence="2">The sequence shown here is derived from an EMBL/GenBank/DDBJ whole genome shotgun (WGS) entry which is preliminary data.</text>
</comment>
<dbReference type="AlphaFoldDB" id="A0AAV1THQ1"/>
<accession>A0AAV1THQ1</accession>
<sequence>MKSKRQLSLIADRKRYLLHTHTPAPGLSQLIPTRDTPSAAHLSSSSRPSTCPDCSHSTDLTLTSKSRRTSCKEATQSNQIAQTRVQLVVSTRLRVYAVFGWFLAAKSEQIGPTFKHSRQPVTVSFGTRWDNDKAHNSCSKGGAASKVSALSFTETTAQLMHVHG</sequence>
<reference evidence="2" key="1">
    <citation type="submission" date="2024-01" db="EMBL/GenBank/DDBJ databases">
        <authorList>
            <person name="Webb A."/>
        </authorList>
    </citation>
    <scope>NUCLEOTIDE SEQUENCE</scope>
    <source>
        <strain evidence="2">Pm1</strain>
    </source>
</reference>
<organism evidence="2 3">
    <name type="scientific">Peronospora matthiolae</name>
    <dbReference type="NCBI Taxonomy" id="2874970"/>
    <lineage>
        <taxon>Eukaryota</taxon>
        <taxon>Sar</taxon>
        <taxon>Stramenopiles</taxon>
        <taxon>Oomycota</taxon>
        <taxon>Peronosporomycetes</taxon>
        <taxon>Peronosporales</taxon>
        <taxon>Peronosporaceae</taxon>
        <taxon>Peronospora</taxon>
    </lineage>
</organism>
<gene>
    <name evidence="2" type="ORF">PM001_LOCUS5958</name>
</gene>
<feature type="region of interest" description="Disordered" evidence="1">
    <location>
        <begin position="26"/>
        <end position="56"/>
    </location>
</feature>
<evidence type="ECO:0000256" key="1">
    <source>
        <dbReference type="SAM" id="MobiDB-lite"/>
    </source>
</evidence>
<evidence type="ECO:0000313" key="2">
    <source>
        <dbReference type="EMBL" id="CAK7919257.1"/>
    </source>
</evidence>
<protein>
    <submittedName>
        <fullName evidence="2">Uncharacterized protein</fullName>
    </submittedName>
</protein>
<dbReference type="Proteomes" id="UP001162060">
    <property type="component" value="Unassembled WGS sequence"/>
</dbReference>
<evidence type="ECO:0000313" key="3">
    <source>
        <dbReference type="Proteomes" id="UP001162060"/>
    </source>
</evidence>
<dbReference type="EMBL" id="CAKLBY020000048">
    <property type="protein sequence ID" value="CAK7919257.1"/>
    <property type="molecule type" value="Genomic_DNA"/>
</dbReference>